<organism evidence="2 3">
    <name type="scientific">Vreelandella arcis</name>
    <dbReference type="NCBI Taxonomy" id="416873"/>
    <lineage>
        <taxon>Bacteria</taxon>
        <taxon>Pseudomonadati</taxon>
        <taxon>Pseudomonadota</taxon>
        <taxon>Gammaproteobacteria</taxon>
        <taxon>Oceanospirillales</taxon>
        <taxon>Halomonadaceae</taxon>
        <taxon>Vreelandella</taxon>
    </lineage>
</organism>
<evidence type="ECO:0000256" key="1">
    <source>
        <dbReference type="SAM" id="Phobius"/>
    </source>
</evidence>
<evidence type="ECO:0000313" key="2">
    <source>
        <dbReference type="EMBL" id="SDO29338.1"/>
    </source>
</evidence>
<sequence length="231" mass="25626">MSIEQPLRSTYKDDEISLIDLAKILIHRRWWFVITFVVVVLASGGWVLLQSGKTPIQESLYQYTTQLAVGYKTPSHLIEPLPSIIEQLNGAIIPKVIQQNEQFDSLTAKASYADNSNIVTVITESGKNKVITDFHEALTTPIVERHESLQQSLNHQLSSIFQGRQITQLIPSEVVALAVETEQPTEAKQGVNSKLIVVLGIMLGGLAGIVMAFLAEFVFRVRESLTAEKEA</sequence>
<feature type="transmembrane region" description="Helical" evidence="1">
    <location>
        <begin position="195"/>
        <end position="219"/>
    </location>
</feature>
<dbReference type="STRING" id="416873.SAMN04487951_11950"/>
<keyword evidence="3" id="KW-1185">Reference proteome</keyword>
<proteinExistence type="predicted"/>
<keyword evidence="1" id="KW-0812">Transmembrane</keyword>
<feature type="transmembrane region" description="Helical" evidence="1">
    <location>
        <begin position="30"/>
        <end position="49"/>
    </location>
</feature>
<dbReference type="Proteomes" id="UP000199677">
    <property type="component" value="Unassembled WGS sequence"/>
</dbReference>
<dbReference type="RefSeq" id="WP_089707890.1">
    <property type="nucleotide sequence ID" value="NZ_FNII01000019.1"/>
</dbReference>
<dbReference type="OrthoDB" id="5781423at2"/>
<dbReference type="AlphaFoldDB" id="A0A1H0ID62"/>
<name>A0A1H0ID62_9GAMM</name>
<accession>A0A1H0ID62</accession>
<dbReference type="EMBL" id="FNII01000019">
    <property type="protein sequence ID" value="SDO29338.1"/>
    <property type="molecule type" value="Genomic_DNA"/>
</dbReference>
<evidence type="ECO:0008006" key="4">
    <source>
        <dbReference type="Google" id="ProtNLM"/>
    </source>
</evidence>
<protein>
    <recommendedName>
        <fullName evidence="4">Chain length determinant protein</fullName>
    </recommendedName>
</protein>
<keyword evidence="1" id="KW-0472">Membrane</keyword>
<evidence type="ECO:0000313" key="3">
    <source>
        <dbReference type="Proteomes" id="UP000199677"/>
    </source>
</evidence>
<gene>
    <name evidence="2" type="ORF">SAMN04487951_11950</name>
</gene>
<reference evidence="3" key="1">
    <citation type="submission" date="2016-10" db="EMBL/GenBank/DDBJ databases">
        <authorList>
            <person name="Varghese N."/>
            <person name="Submissions S."/>
        </authorList>
    </citation>
    <scope>NUCLEOTIDE SEQUENCE [LARGE SCALE GENOMIC DNA]</scope>
    <source>
        <strain evidence="3">CGMCC 1.6494</strain>
    </source>
</reference>
<keyword evidence="1" id="KW-1133">Transmembrane helix</keyword>